<dbReference type="Proteomes" id="UP001207408">
    <property type="component" value="Unassembled WGS sequence"/>
</dbReference>
<accession>A0AAE3SIX2</accession>
<organism evidence="1 2">
    <name type="scientific">Plebeiibacterium marinum</name>
    <dbReference type="NCBI Taxonomy" id="2992111"/>
    <lineage>
        <taxon>Bacteria</taxon>
        <taxon>Pseudomonadati</taxon>
        <taxon>Bacteroidota</taxon>
        <taxon>Bacteroidia</taxon>
        <taxon>Marinilabiliales</taxon>
        <taxon>Marinilabiliaceae</taxon>
        <taxon>Plebeiibacterium</taxon>
    </lineage>
</organism>
<evidence type="ECO:0000313" key="2">
    <source>
        <dbReference type="Proteomes" id="UP001207408"/>
    </source>
</evidence>
<keyword evidence="2" id="KW-1185">Reference proteome</keyword>
<evidence type="ECO:0000313" key="1">
    <source>
        <dbReference type="EMBL" id="MCW3804848.1"/>
    </source>
</evidence>
<name>A0AAE3SIX2_9BACT</name>
<sequence length="399" mass="46310">MLTSIHTITDSIIIRKSFKWKNNIFNNKPLLDCKDLYNKMESLLEKYLNKIAQLKMKSTNICMYISNLYSVKRRLDETPWNIPCNLNADENKIFLQDLDFYMMISGILLKANNLFNGFIDKCKSLSVLQMLPIFNGHPRRIRETLSQLPKSKWFYSIMYQREKSIFLNEINTLENLTSNTKMSQDIVIPIQNILNTFNTPTLNQEEEEHRTGILQRINSLSNQFNGTKPDLNDNTWNILKQMLTETMCVNPDPGLTRDYINCINMLKAKEDMHITKEVKYIKALIKSLHKAQLKNKHHQPDAIKQLQLIYDKLLEYKEETKEGSPCGKFIEWTQNPKDFVKKMHALIANGCISIKGNSDTIPIVEVLSKFVKVRKQNNSGTISPNSLLTYFKKASTGDL</sequence>
<dbReference type="RefSeq" id="WP_301198070.1">
    <property type="nucleotide sequence ID" value="NZ_JAPDPI010000006.1"/>
</dbReference>
<protein>
    <submittedName>
        <fullName evidence="1">Uncharacterized protein</fullName>
    </submittedName>
</protein>
<comment type="caution">
    <text evidence="1">The sequence shown here is derived from an EMBL/GenBank/DDBJ whole genome shotgun (WGS) entry which is preliminary data.</text>
</comment>
<reference evidence="1" key="1">
    <citation type="submission" date="2022-10" db="EMBL/GenBank/DDBJ databases">
        <authorList>
            <person name="Yu W.X."/>
        </authorList>
    </citation>
    <scope>NUCLEOTIDE SEQUENCE</scope>
    <source>
        <strain evidence="1">D04</strain>
    </source>
</reference>
<gene>
    <name evidence="1" type="ORF">OM074_04365</name>
</gene>
<proteinExistence type="predicted"/>
<dbReference type="EMBL" id="JAPDPI010000006">
    <property type="protein sequence ID" value="MCW3804848.1"/>
    <property type="molecule type" value="Genomic_DNA"/>
</dbReference>
<dbReference type="AlphaFoldDB" id="A0AAE3SIX2"/>